<sequence>MFSKSPELDGMKGILEDIGYLSELKNAGEDQEHKYTKKSGKKSKDFDGDGKVEDETDEYAGVKDRAIKKAMGKVCDKCGGKGCEHCKGKGAHKCSTKVEHAEWGIGQPILGQHAVPDSLDGSIAWYDVMFEHGVEKNVPTADMITIEEGSHSEENHWYAAETILEELTDEDLLFLSDDLIEEVIEEVFEEYLEEGFEIEEVETFLTEQIDSQMTLLSEVSDSYYDSAVKSSKAAARKQKLDRIKAGLKKVGGALKSGAKKAGKAAARGAGYAAGAAQRAASSAKSEFQKGRERGLKGSGSSSSSDSSSDSGSSSSSGGSSSSGSSATGSKRPGILGRVAGALKRGIKKAVYSGAKAAGKVVKTAKAGYKAGVSDSKSEAPKAQEKKPVKKRPSMDELIKQVRKEEKNIRGNDSEEQKKRLEKKRGMKLDDHPQFKKEEAGCQCDPCECGTVEEGLKKARKNVGASTCWAGYEAKGTKMKNGKEVPNCVPKEEWEDIHGDLIEEGYDEEQAGEIIQALELGYDVIFEEEGAYIQDKEELSEEDQFYSDVEKLADFLATEGVIETEEDFFELMERLDEEQIDELHAIVSGEDLSERYKGKHGQSSAEYKDNRSPAGKMVSGDSKMSGAEYTHGRRVKAANPGSQPDEGGKTKPKSQGKMDKGSRADLAYRKANLKKEETQAEMIGDSLDNGGLEVRTYSWREVMQLEGYKEIDQKKHSRMYDRYKKLRSAAIKDAQDSGEASGDNRYKMGKMNTVITKSAENLRKKQTKDQLTGRG</sequence>
<dbReference type="GeneID" id="77946744"/>
<feature type="region of interest" description="Disordered" evidence="1">
    <location>
        <begin position="731"/>
        <end position="750"/>
    </location>
</feature>
<feature type="region of interest" description="Disordered" evidence="1">
    <location>
        <begin position="282"/>
        <end position="334"/>
    </location>
</feature>
<feature type="region of interest" description="Disordered" evidence="1">
    <location>
        <begin position="593"/>
        <end position="676"/>
    </location>
</feature>
<evidence type="ECO:0000313" key="3">
    <source>
        <dbReference type="Proteomes" id="UP000663144"/>
    </source>
</evidence>
<dbReference type="EMBL" id="MW117965">
    <property type="protein sequence ID" value="QPB08048.1"/>
    <property type="molecule type" value="Genomic_DNA"/>
</dbReference>
<feature type="compositionally biased region" description="Basic and acidic residues" evidence="1">
    <location>
        <begin position="286"/>
        <end position="295"/>
    </location>
</feature>
<feature type="region of interest" description="Disordered" evidence="1">
    <location>
        <begin position="29"/>
        <end position="53"/>
    </location>
</feature>
<evidence type="ECO:0000256" key="1">
    <source>
        <dbReference type="SAM" id="MobiDB-lite"/>
    </source>
</evidence>
<dbReference type="RefSeq" id="YP_010670539.1">
    <property type="nucleotide sequence ID" value="NC_070964.1"/>
</dbReference>
<accession>A0A873WDK1</accession>
<reference evidence="2" key="1">
    <citation type="submission" date="2020-10" db="EMBL/GenBank/DDBJ databases">
        <title>The Isolation and Genome Sequence of a Novel Cyanophage S-H38 from the Yellow Sea, China.</title>
        <authorList>
            <person name="Jiang T."/>
        </authorList>
    </citation>
    <scope>NUCLEOTIDE SEQUENCE</scope>
</reference>
<feature type="region of interest" description="Disordered" evidence="1">
    <location>
        <begin position="366"/>
        <end position="429"/>
    </location>
</feature>
<dbReference type="KEGG" id="vg:77946744"/>
<feature type="region of interest" description="Disordered" evidence="1">
    <location>
        <begin position="755"/>
        <end position="774"/>
    </location>
</feature>
<feature type="compositionally biased region" description="Basic and acidic residues" evidence="1">
    <location>
        <begin position="375"/>
        <end position="418"/>
    </location>
</feature>
<protein>
    <submittedName>
        <fullName evidence="2">Uncharacterized protein</fullName>
    </submittedName>
</protein>
<dbReference type="Proteomes" id="UP000663144">
    <property type="component" value="Segment"/>
</dbReference>
<proteinExistence type="predicted"/>
<evidence type="ECO:0000313" key="2">
    <source>
        <dbReference type="EMBL" id="QPB08048.1"/>
    </source>
</evidence>
<organism evidence="2 3">
    <name type="scientific">Synechococcus phage S-H38</name>
    <dbReference type="NCBI Taxonomy" id="2783673"/>
    <lineage>
        <taxon>Viruses</taxon>
        <taxon>Duplodnaviria</taxon>
        <taxon>Heunggongvirae</taxon>
        <taxon>Uroviricota</taxon>
        <taxon>Caudoviricetes</taxon>
        <taxon>Pantevenvirales</taxon>
        <taxon>Kyanoviridae</taxon>
        <taxon>Yellowseavirus</taxon>
        <taxon>Yellowseavirus thirtyeight</taxon>
    </lineage>
</organism>
<feature type="compositionally biased region" description="Low complexity" evidence="1">
    <location>
        <begin position="298"/>
        <end position="325"/>
    </location>
</feature>
<name>A0A873WDK1_9CAUD</name>
<feature type="compositionally biased region" description="Basic and acidic residues" evidence="1">
    <location>
        <begin position="655"/>
        <end position="676"/>
    </location>
</feature>
<keyword evidence="3" id="KW-1185">Reference proteome</keyword>
<feature type="compositionally biased region" description="Basic and acidic residues" evidence="1">
    <location>
        <begin position="42"/>
        <end position="53"/>
    </location>
</feature>